<protein>
    <recommendedName>
        <fullName evidence="5">Transmembrane protein</fullName>
    </recommendedName>
</protein>
<evidence type="ECO:0000313" key="3">
    <source>
        <dbReference type="EMBL" id="KAK0403679.1"/>
    </source>
</evidence>
<evidence type="ECO:0000256" key="2">
    <source>
        <dbReference type="SAM" id="Phobius"/>
    </source>
</evidence>
<feature type="compositionally biased region" description="Low complexity" evidence="1">
    <location>
        <begin position="25"/>
        <end position="44"/>
    </location>
</feature>
<evidence type="ECO:0000313" key="4">
    <source>
        <dbReference type="Proteomes" id="UP001175271"/>
    </source>
</evidence>
<feature type="transmembrane region" description="Helical" evidence="2">
    <location>
        <begin position="147"/>
        <end position="166"/>
    </location>
</feature>
<dbReference type="EMBL" id="JAUCMV010000004">
    <property type="protein sequence ID" value="KAK0403679.1"/>
    <property type="molecule type" value="Genomic_DNA"/>
</dbReference>
<keyword evidence="4" id="KW-1185">Reference proteome</keyword>
<gene>
    <name evidence="3" type="ORF">QR680_017065</name>
</gene>
<feature type="transmembrane region" description="Helical" evidence="2">
    <location>
        <begin position="118"/>
        <end position="140"/>
    </location>
</feature>
<dbReference type="AlphaFoldDB" id="A0AA39HE60"/>
<evidence type="ECO:0008006" key="5">
    <source>
        <dbReference type="Google" id="ProtNLM"/>
    </source>
</evidence>
<organism evidence="3 4">
    <name type="scientific">Steinernema hermaphroditum</name>
    <dbReference type="NCBI Taxonomy" id="289476"/>
    <lineage>
        <taxon>Eukaryota</taxon>
        <taxon>Metazoa</taxon>
        <taxon>Ecdysozoa</taxon>
        <taxon>Nematoda</taxon>
        <taxon>Chromadorea</taxon>
        <taxon>Rhabditida</taxon>
        <taxon>Tylenchina</taxon>
        <taxon>Panagrolaimomorpha</taxon>
        <taxon>Strongyloidoidea</taxon>
        <taxon>Steinernematidae</taxon>
        <taxon>Steinernema</taxon>
    </lineage>
</organism>
<feature type="region of interest" description="Disordered" evidence="1">
    <location>
        <begin position="1"/>
        <end position="44"/>
    </location>
</feature>
<keyword evidence="2" id="KW-1133">Transmembrane helix</keyword>
<evidence type="ECO:0000256" key="1">
    <source>
        <dbReference type="SAM" id="MobiDB-lite"/>
    </source>
</evidence>
<feature type="compositionally biased region" description="Basic and acidic residues" evidence="1">
    <location>
        <begin position="9"/>
        <end position="21"/>
    </location>
</feature>
<keyword evidence="2" id="KW-0812">Transmembrane</keyword>
<comment type="caution">
    <text evidence="3">The sequence shown here is derived from an EMBL/GenBank/DDBJ whole genome shotgun (WGS) entry which is preliminary data.</text>
</comment>
<accession>A0AA39HE60</accession>
<proteinExistence type="predicted"/>
<name>A0AA39HE60_9BILA</name>
<feature type="transmembrane region" description="Helical" evidence="2">
    <location>
        <begin position="186"/>
        <end position="210"/>
    </location>
</feature>
<dbReference type="Proteomes" id="UP001175271">
    <property type="component" value="Unassembled WGS sequence"/>
</dbReference>
<keyword evidence="2" id="KW-0472">Membrane</keyword>
<feature type="transmembrane region" description="Helical" evidence="2">
    <location>
        <begin position="63"/>
        <end position="85"/>
    </location>
</feature>
<sequence length="261" mass="28310">MPPLSSFPAHEELPPKIHEPPEITSSLSSASSSGGSPSSASAAASAAMGQPTASHMVEEPQRCCFGIFVVQSTCISMMIFELLLLSHSLIFTATNLATGPEKYTEANSSLAQGLSFEYLTPLLVIQIFWVLTDLVAILAVKIALHYLMIPYLVLSLVAVLAAVGLISKFFVSISHLPLGQQIEWPLILAVTLLSCFIVLELYFLSVKLVCFRALMRKRKAVQASDGLCRKTAAADKAEDQWSSYSRRSTVIVTDDYLDIPA</sequence>
<reference evidence="3" key="1">
    <citation type="submission" date="2023-06" db="EMBL/GenBank/DDBJ databases">
        <title>Genomic analysis of the entomopathogenic nematode Steinernema hermaphroditum.</title>
        <authorList>
            <person name="Schwarz E.M."/>
            <person name="Heppert J.K."/>
            <person name="Baniya A."/>
            <person name="Schwartz H.T."/>
            <person name="Tan C.-H."/>
            <person name="Antoshechkin I."/>
            <person name="Sternberg P.W."/>
            <person name="Goodrich-Blair H."/>
            <person name="Dillman A.R."/>
        </authorList>
    </citation>
    <scope>NUCLEOTIDE SEQUENCE</scope>
    <source>
        <strain evidence="3">PS9179</strain>
        <tissue evidence="3">Whole animal</tissue>
    </source>
</reference>